<sequence>MARIMLKRKKSILRKICNLSVIQEKKSEPEKTRNEPVTEKADGDDDDNIASNKAEEVIVTPEKSKKEEDSIAQPLIVTNDQKGCYENPYEITPECPEVPESLKDFKIECQKEKSSFDNPIEINKVTYNDMQSQCEILGDSSYTDLYRNSYSPDHSKHFYEKKKEAQDYFQCGDSKESLIKNYGDNDIFHQLKYAKRENGIDRNRNFRKLRSTQDMYQNSVVKLSGSGSLVKINVIEKKTRHKFTLQRIEYSASLNRLVISDKADLSDTSDAQLKNKSNATFAINL</sequence>
<evidence type="ECO:0000256" key="1">
    <source>
        <dbReference type="SAM" id="MobiDB-lite"/>
    </source>
</evidence>
<accession>A0A653BMT0</accession>
<feature type="region of interest" description="Disordered" evidence="1">
    <location>
        <begin position="24"/>
        <end position="72"/>
    </location>
</feature>
<gene>
    <name evidence="2" type="ORF">CALMAC_LOCUS2341</name>
</gene>
<dbReference type="AlphaFoldDB" id="A0A653BMT0"/>
<dbReference type="Proteomes" id="UP000410492">
    <property type="component" value="Unassembled WGS sequence"/>
</dbReference>
<reference evidence="2 3" key="1">
    <citation type="submission" date="2019-01" db="EMBL/GenBank/DDBJ databases">
        <authorList>
            <person name="Sayadi A."/>
        </authorList>
    </citation>
    <scope>NUCLEOTIDE SEQUENCE [LARGE SCALE GENOMIC DNA]</scope>
</reference>
<evidence type="ECO:0000313" key="2">
    <source>
        <dbReference type="EMBL" id="VEN36913.1"/>
    </source>
</evidence>
<evidence type="ECO:0000313" key="3">
    <source>
        <dbReference type="Proteomes" id="UP000410492"/>
    </source>
</evidence>
<keyword evidence="3" id="KW-1185">Reference proteome</keyword>
<organism evidence="2 3">
    <name type="scientific">Callosobruchus maculatus</name>
    <name type="common">Southern cowpea weevil</name>
    <name type="synonym">Pulse bruchid</name>
    <dbReference type="NCBI Taxonomy" id="64391"/>
    <lineage>
        <taxon>Eukaryota</taxon>
        <taxon>Metazoa</taxon>
        <taxon>Ecdysozoa</taxon>
        <taxon>Arthropoda</taxon>
        <taxon>Hexapoda</taxon>
        <taxon>Insecta</taxon>
        <taxon>Pterygota</taxon>
        <taxon>Neoptera</taxon>
        <taxon>Endopterygota</taxon>
        <taxon>Coleoptera</taxon>
        <taxon>Polyphaga</taxon>
        <taxon>Cucujiformia</taxon>
        <taxon>Chrysomeloidea</taxon>
        <taxon>Chrysomelidae</taxon>
        <taxon>Bruchinae</taxon>
        <taxon>Bruchini</taxon>
        <taxon>Callosobruchus</taxon>
    </lineage>
</organism>
<dbReference type="OrthoDB" id="10534530at2759"/>
<feature type="compositionally biased region" description="Basic and acidic residues" evidence="1">
    <location>
        <begin position="24"/>
        <end position="41"/>
    </location>
</feature>
<name>A0A653BMT0_CALMS</name>
<dbReference type="EMBL" id="CAACVG010002790">
    <property type="protein sequence ID" value="VEN36913.1"/>
    <property type="molecule type" value="Genomic_DNA"/>
</dbReference>
<feature type="non-terminal residue" evidence="2">
    <location>
        <position position="285"/>
    </location>
</feature>
<proteinExistence type="predicted"/>
<protein>
    <submittedName>
        <fullName evidence="2">Uncharacterized protein</fullName>
    </submittedName>
</protein>